<evidence type="ECO:0000256" key="1">
    <source>
        <dbReference type="SAM" id="Coils"/>
    </source>
</evidence>
<keyword evidence="1" id="KW-0175">Coiled coil</keyword>
<reference evidence="2" key="1">
    <citation type="submission" date="2024-08" db="EMBL/GenBank/DDBJ databases">
        <authorList>
            <person name="Yu S.T."/>
        </authorList>
    </citation>
    <scope>NUCLEOTIDE SEQUENCE</scope>
    <source>
        <strain evidence="2">R33</strain>
    </source>
</reference>
<evidence type="ECO:0000313" key="2">
    <source>
        <dbReference type="EMBL" id="XDV68684.1"/>
    </source>
</evidence>
<evidence type="ECO:0008006" key="3">
    <source>
        <dbReference type="Google" id="ProtNLM"/>
    </source>
</evidence>
<dbReference type="AlphaFoldDB" id="A0AB39YFN4"/>
<sequence>MSQPEEAITDARVYAEALREALQKGKAQGATQKGLSESSGAHTSTVSRYLSGQLTAPETFVNELVSYLAALGVRLSASEVKQLHERRSAAQEKSLETAAQIAYWKEQVKQLQHAAKTGSRAEAALLQEAAEAKAELDVLVGDLAGALERARRAELERGAWHLATLQQRKRHEHTQRELASTQEAVELLLREIEVLRALLEEQVVFVEVEVYELRRQPGFANYIMEPFRARRSLEYRKVDTALKMLRMEFDSARQYYNLDNRKGTVQISEKIAELTGNKHWITVGKNVDHLTTIGSAIYASQEHGFAGTDNKPPMTPTIESVNSFVAGAETVLAQIKHLRQLTVL</sequence>
<proteinExistence type="predicted"/>
<gene>
    <name evidence="2" type="ORF">AB5J51_40375</name>
</gene>
<protein>
    <recommendedName>
        <fullName evidence="3">HTH cro/C1-type domain-containing protein</fullName>
    </recommendedName>
</protein>
<accession>A0AB39YFN4</accession>
<name>A0AB39YFN4_9ACTN</name>
<organism evidence="2">
    <name type="scientific">Streptomyces sp. R33</name>
    <dbReference type="NCBI Taxonomy" id="3238629"/>
    <lineage>
        <taxon>Bacteria</taxon>
        <taxon>Bacillati</taxon>
        <taxon>Actinomycetota</taxon>
        <taxon>Actinomycetes</taxon>
        <taxon>Kitasatosporales</taxon>
        <taxon>Streptomycetaceae</taxon>
        <taxon>Streptomyces</taxon>
    </lineage>
</organism>
<feature type="coiled-coil region" evidence="1">
    <location>
        <begin position="171"/>
        <end position="198"/>
    </location>
</feature>
<dbReference type="RefSeq" id="WP_369780171.1">
    <property type="nucleotide sequence ID" value="NZ_CP165727.1"/>
</dbReference>
<dbReference type="EMBL" id="CP165727">
    <property type="protein sequence ID" value="XDV68684.1"/>
    <property type="molecule type" value="Genomic_DNA"/>
</dbReference>